<evidence type="ECO:0000313" key="2">
    <source>
        <dbReference type="Proteomes" id="UP000316304"/>
    </source>
</evidence>
<reference evidence="1 2" key="1">
    <citation type="submission" date="2019-02" db="EMBL/GenBank/DDBJ databases">
        <title>Deep-cultivation of Planctomycetes and their phenomic and genomic characterization uncovers novel biology.</title>
        <authorList>
            <person name="Wiegand S."/>
            <person name="Jogler M."/>
            <person name="Boedeker C."/>
            <person name="Pinto D."/>
            <person name="Vollmers J."/>
            <person name="Rivas-Marin E."/>
            <person name="Kohn T."/>
            <person name="Peeters S.H."/>
            <person name="Heuer A."/>
            <person name="Rast P."/>
            <person name="Oberbeckmann S."/>
            <person name="Bunk B."/>
            <person name="Jeske O."/>
            <person name="Meyerdierks A."/>
            <person name="Storesund J.E."/>
            <person name="Kallscheuer N."/>
            <person name="Luecker S."/>
            <person name="Lage O.M."/>
            <person name="Pohl T."/>
            <person name="Merkel B.J."/>
            <person name="Hornburger P."/>
            <person name="Mueller R.-W."/>
            <person name="Bruemmer F."/>
            <person name="Labrenz M."/>
            <person name="Spormann A.M."/>
            <person name="Op Den Camp H."/>
            <person name="Overmann J."/>
            <person name="Amann R."/>
            <person name="Jetten M.S.M."/>
            <person name="Mascher T."/>
            <person name="Medema M.H."/>
            <person name="Devos D.P."/>
            <person name="Kaster A.-K."/>
            <person name="Ovreas L."/>
            <person name="Rohde M."/>
            <person name="Galperin M.Y."/>
            <person name="Jogler C."/>
        </authorList>
    </citation>
    <scope>NUCLEOTIDE SEQUENCE [LARGE SCALE GENOMIC DNA]</scope>
    <source>
        <strain evidence="1 2">Pla52o</strain>
    </source>
</reference>
<gene>
    <name evidence="1" type="ORF">Pla52o_11380</name>
</gene>
<comment type="caution">
    <text evidence="1">The sequence shown here is derived from an EMBL/GenBank/DDBJ whole genome shotgun (WGS) entry which is preliminary data.</text>
</comment>
<dbReference type="RefSeq" id="WP_146593593.1">
    <property type="nucleotide sequence ID" value="NZ_SJPT01000002.1"/>
</dbReference>
<dbReference type="EMBL" id="SJPT01000002">
    <property type="protein sequence ID" value="TWU24847.1"/>
    <property type="molecule type" value="Genomic_DNA"/>
</dbReference>
<name>A0A5C6CMP6_9BACT</name>
<dbReference type="AlphaFoldDB" id="A0A5C6CMP6"/>
<dbReference type="InterPro" id="IPR021302">
    <property type="entry name" value="DUF2780_VcgC/VcgE"/>
</dbReference>
<dbReference type="OrthoDB" id="289573at2"/>
<sequence>MDELIKQLTDRLGIDSATAKGVTGKAMGMIKENIDDSTFSKLASSLPGLESLIQSENDGESADAGGGMLGSLAGMASKMLGGSTGNSLELGTALAAKGLPLEKLGEFVTMLVQFIKEHAGEQVLDQVLARFPMLKGVLDQGK</sequence>
<evidence type="ECO:0000313" key="1">
    <source>
        <dbReference type="EMBL" id="TWU24847.1"/>
    </source>
</evidence>
<dbReference type="Pfam" id="PF11075">
    <property type="entry name" value="DUF2780"/>
    <property type="match status" value="1"/>
</dbReference>
<dbReference type="Proteomes" id="UP000316304">
    <property type="component" value="Unassembled WGS sequence"/>
</dbReference>
<keyword evidence="2" id="KW-1185">Reference proteome</keyword>
<proteinExistence type="predicted"/>
<evidence type="ECO:0008006" key="3">
    <source>
        <dbReference type="Google" id="ProtNLM"/>
    </source>
</evidence>
<accession>A0A5C6CMP6</accession>
<protein>
    <recommendedName>
        <fullName evidence="3">DUF2780 domain-containing protein</fullName>
    </recommendedName>
</protein>
<organism evidence="1 2">
    <name type="scientific">Novipirellula galeiformis</name>
    <dbReference type="NCBI Taxonomy" id="2528004"/>
    <lineage>
        <taxon>Bacteria</taxon>
        <taxon>Pseudomonadati</taxon>
        <taxon>Planctomycetota</taxon>
        <taxon>Planctomycetia</taxon>
        <taxon>Pirellulales</taxon>
        <taxon>Pirellulaceae</taxon>
        <taxon>Novipirellula</taxon>
    </lineage>
</organism>